<keyword evidence="3" id="KW-1185">Reference proteome</keyword>
<accession>A0ABR3QUN1</accession>
<evidence type="ECO:0000313" key="3">
    <source>
        <dbReference type="Proteomes" id="UP001521785"/>
    </source>
</evidence>
<feature type="compositionally biased region" description="Acidic residues" evidence="1">
    <location>
        <begin position="202"/>
        <end position="211"/>
    </location>
</feature>
<evidence type="ECO:0000313" key="2">
    <source>
        <dbReference type="EMBL" id="KAL1595768.1"/>
    </source>
</evidence>
<proteinExistence type="predicted"/>
<gene>
    <name evidence="2" type="ORF">SLS60_009457</name>
</gene>
<feature type="compositionally biased region" description="Basic residues" evidence="1">
    <location>
        <begin position="48"/>
        <end position="59"/>
    </location>
</feature>
<protein>
    <submittedName>
        <fullName evidence="2">Uncharacterized protein</fullName>
    </submittedName>
</protein>
<feature type="compositionally biased region" description="Basic and acidic residues" evidence="1">
    <location>
        <begin position="224"/>
        <end position="237"/>
    </location>
</feature>
<feature type="compositionally biased region" description="Basic and acidic residues" evidence="1">
    <location>
        <begin position="87"/>
        <end position="114"/>
    </location>
</feature>
<comment type="caution">
    <text evidence="2">The sequence shown here is derived from an EMBL/GenBank/DDBJ whole genome shotgun (WGS) entry which is preliminary data.</text>
</comment>
<reference evidence="2 3" key="1">
    <citation type="submission" date="2024-02" db="EMBL/GenBank/DDBJ databases">
        <title>De novo assembly and annotation of 12 fungi associated with fruit tree decline syndrome in Ontario, Canada.</title>
        <authorList>
            <person name="Sulman M."/>
            <person name="Ellouze W."/>
            <person name="Ilyukhin E."/>
        </authorList>
    </citation>
    <scope>NUCLEOTIDE SEQUENCE [LARGE SCALE GENOMIC DNA]</scope>
    <source>
        <strain evidence="2 3">M42-189</strain>
    </source>
</reference>
<feature type="compositionally biased region" description="Basic and acidic residues" evidence="1">
    <location>
        <begin position="127"/>
        <end position="154"/>
    </location>
</feature>
<organism evidence="2 3">
    <name type="scientific">Paraconiothyrium brasiliense</name>
    <dbReference type="NCBI Taxonomy" id="300254"/>
    <lineage>
        <taxon>Eukaryota</taxon>
        <taxon>Fungi</taxon>
        <taxon>Dikarya</taxon>
        <taxon>Ascomycota</taxon>
        <taxon>Pezizomycotina</taxon>
        <taxon>Dothideomycetes</taxon>
        <taxon>Pleosporomycetidae</taxon>
        <taxon>Pleosporales</taxon>
        <taxon>Massarineae</taxon>
        <taxon>Didymosphaeriaceae</taxon>
        <taxon>Paraconiothyrium</taxon>
    </lineage>
</organism>
<dbReference type="EMBL" id="JAKJXO020000015">
    <property type="protein sequence ID" value="KAL1595768.1"/>
    <property type="molecule type" value="Genomic_DNA"/>
</dbReference>
<sequence>MYQPRQSQEQSVDRAQPSSEPEFEQASRENATQTKVKSRAVLLWEKEKRRRKREKKKERKKEQIRSEEAAPTNAPSCVAISHKKGKQERSSTEEQILKHSENAEKQRLQNEEKKRLKKQKKRQKRKERIDRPIKELQEQPFEFTKDHTNMREGATHGSPEPNVFADSHKPPDHAKETNEGAKYDPAVKFGWVNSRNDIPEPIQDDFIDSAFEDDHQVQSKKVKSRPEDSNALKEPLSRPRQSTAHEKRPRTPTRSPPIQEPVTPTRLVRTPDVLVVTPSRRLPSPQLEYIVSPKSPAVVQAAANMLVTLKSRTARLNEQIAAFNTHLLSLQDRQPSPSKMKLDQDSMAKAKLLGKILRVMEKHSNQVFMMEFALRDLVDEGDEDLPNSLRMIELEFAELVKTHEAKMNKVMRKLCPEAMEMTLKEADDGLDKNM</sequence>
<feature type="region of interest" description="Disordered" evidence="1">
    <location>
        <begin position="1"/>
        <end position="264"/>
    </location>
</feature>
<feature type="compositionally biased region" description="Basic and acidic residues" evidence="1">
    <location>
        <begin position="166"/>
        <end position="182"/>
    </location>
</feature>
<feature type="compositionally biased region" description="Polar residues" evidence="1">
    <location>
        <begin position="1"/>
        <end position="10"/>
    </location>
</feature>
<evidence type="ECO:0000256" key="1">
    <source>
        <dbReference type="SAM" id="MobiDB-lite"/>
    </source>
</evidence>
<feature type="compositionally biased region" description="Basic residues" evidence="1">
    <location>
        <begin position="115"/>
        <end position="126"/>
    </location>
</feature>
<name>A0ABR3QUN1_9PLEO</name>
<dbReference type="Proteomes" id="UP001521785">
    <property type="component" value="Unassembled WGS sequence"/>
</dbReference>